<dbReference type="OrthoDB" id="2822301at2759"/>
<evidence type="ECO:0008006" key="5">
    <source>
        <dbReference type="Google" id="ProtNLM"/>
    </source>
</evidence>
<protein>
    <recommendedName>
        <fullName evidence="5">Zinc finger GRF-type domain-containing protein</fullName>
    </recommendedName>
</protein>
<dbReference type="Proteomes" id="UP000507245">
    <property type="component" value="Unassembled WGS sequence"/>
</dbReference>
<evidence type="ECO:0000313" key="1">
    <source>
        <dbReference type="EMBL" id="CAB4281021.1"/>
    </source>
</evidence>
<organism evidence="2 4">
    <name type="scientific">Prunus armeniaca</name>
    <name type="common">Apricot</name>
    <name type="synonym">Armeniaca vulgaris</name>
    <dbReference type="NCBI Taxonomy" id="36596"/>
    <lineage>
        <taxon>Eukaryota</taxon>
        <taxon>Viridiplantae</taxon>
        <taxon>Streptophyta</taxon>
        <taxon>Embryophyta</taxon>
        <taxon>Tracheophyta</taxon>
        <taxon>Spermatophyta</taxon>
        <taxon>Magnoliopsida</taxon>
        <taxon>eudicotyledons</taxon>
        <taxon>Gunneridae</taxon>
        <taxon>Pentapetalae</taxon>
        <taxon>rosids</taxon>
        <taxon>fabids</taxon>
        <taxon>Rosales</taxon>
        <taxon>Rosaceae</taxon>
        <taxon>Amygdaloideae</taxon>
        <taxon>Amygdaleae</taxon>
        <taxon>Prunus</taxon>
    </lineage>
</organism>
<keyword evidence="4" id="KW-1185">Reference proteome</keyword>
<dbReference type="EMBL" id="CAEKKB010000005">
    <property type="protein sequence ID" value="CAB4311432.1"/>
    <property type="molecule type" value="Genomic_DNA"/>
</dbReference>
<dbReference type="Proteomes" id="UP000507222">
    <property type="component" value="Unassembled WGS sequence"/>
</dbReference>
<evidence type="ECO:0000313" key="2">
    <source>
        <dbReference type="EMBL" id="CAB4311432.1"/>
    </source>
</evidence>
<gene>
    <name evidence="1" type="ORF">CURHAP_LOCUS34000</name>
    <name evidence="2" type="ORF">ORAREDHAP_LOCUS33589</name>
</gene>
<sequence>MLQSCWSRNTWKPCNCGGAIKRRTSWTDSNPMRRFEACENNRKIRGKGLYWEWMDKEICL</sequence>
<evidence type="ECO:0000313" key="3">
    <source>
        <dbReference type="Proteomes" id="UP000507222"/>
    </source>
</evidence>
<dbReference type="AlphaFoldDB" id="A0A6J5XHI8"/>
<name>A0A6J5XHI8_PRUAR</name>
<reference evidence="2 3" key="2">
    <citation type="submission" date="2020-05" db="EMBL/GenBank/DDBJ databases">
        <authorList>
            <person name="Campoy J."/>
            <person name="Schneeberger K."/>
            <person name="Spophaly S."/>
        </authorList>
    </citation>
    <scope>NUCLEOTIDE SEQUENCE [LARGE SCALE GENOMIC DNA]</scope>
    <source>
        <strain evidence="2">PruArmRojPasFocal</strain>
    </source>
</reference>
<proteinExistence type="predicted"/>
<reference evidence="4" key="1">
    <citation type="journal article" date="2020" name="Genome Biol.">
        <title>Gamete binning: chromosome-level and haplotype-resolved genome assembly enabled by high-throughput single-cell sequencing of gamete genomes.</title>
        <authorList>
            <person name="Campoy J.A."/>
            <person name="Sun H."/>
            <person name="Goel M."/>
            <person name="Jiao W.-B."/>
            <person name="Folz-Donahue K."/>
            <person name="Wang N."/>
            <person name="Rubio M."/>
            <person name="Liu C."/>
            <person name="Kukat C."/>
            <person name="Ruiz D."/>
            <person name="Huettel B."/>
            <person name="Schneeberger K."/>
        </authorList>
    </citation>
    <scope>NUCLEOTIDE SEQUENCE [LARGE SCALE GENOMIC DNA]</scope>
    <source>
        <strain evidence="4">cv. Rojo Pasion</strain>
    </source>
</reference>
<accession>A0A6J5XHI8</accession>
<evidence type="ECO:0000313" key="4">
    <source>
        <dbReference type="Proteomes" id="UP000507245"/>
    </source>
</evidence>
<dbReference type="EMBL" id="CAEKDK010000005">
    <property type="protein sequence ID" value="CAB4281021.1"/>
    <property type="molecule type" value="Genomic_DNA"/>
</dbReference>